<feature type="chain" id="PRO_5038126395" evidence="2">
    <location>
        <begin position="20"/>
        <end position="374"/>
    </location>
</feature>
<organism evidence="3 4">
    <name type="scientific">Marseilla massiliensis</name>
    <dbReference type="NCBI Taxonomy" id="1841864"/>
    <lineage>
        <taxon>Bacteria</taxon>
        <taxon>Pseudomonadati</taxon>
        <taxon>Bacteroidota</taxon>
        <taxon>Bacteroidia</taxon>
        <taxon>Bacteroidales</taxon>
        <taxon>Prevotellaceae</taxon>
        <taxon>Marseilla</taxon>
    </lineage>
</organism>
<gene>
    <name evidence="3" type="ORF">H6B30_05885</name>
</gene>
<keyword evidence="1 3" id="KW-0378">Hydrolase</keyword>
<protein>
    <submittedName>
        <fullName evidence="3">Glycoside hydrolase family 88 protein</fullName>
    </submittedName>
</protein>
<evidence type="ECO:0000313" key="4">
    <source>
        <dbReference type="Proteomes" id="UP000764045"/>
    </source>
</evidence>
<dbReference type="PANTHER" id="PTHR33886:SF8">
    <property type="entry name" value="UNSATURATED RHAMNOGALACTURONAN HYDROLASE (EUROFUNG)"/>
    <property type="match status" value="1"/>
</dbReference>
<feature type="signal peptide" evidence="2">
    <location>
        <begin position="1"/>
        <end position="19"/>
    </location>
</feature>
<dbReference type="Proteomes" id="UP000764045">
    <property type="component" value="Unassembled WGS sequence"/>
</dbReference>
<dbReference type="EMBL" id="JACJJL010000007">
    <property type="protein sequence ID" value="MBM6661288.1"/>
    <property type="molecule type" value="Genomic_DNA"/>
</dbReference>
<accession>A0A938WM47</accession>
<evidence type="ECO:0000313" key="3">
    <source>
        <dbReference type="EMBL" id="MBM6661288.1"/>
    </source>
</evidence>
<keyword evidence="4" id="KW-1185">Reference proteome</keyword>
<dbReference type="SUPFAM" id="SSF48208">
    <property type="entry name" value="Six-hairpin glycosidases"/>
    <property type="match status" value="1"/>
</dbReference>
<evidence type="ECO:0000256" key="2">
    <source>
        <dbReference type="SAM" id="SignalP"/>
    </source>
</evidence>
<sequence>MNKILTFVAAVAIALPAVAQTATQAEVLDAARNANDYFMAKYADPTEPTNVKKIRPSSLWTRAVYYEGLMALYGIDPKNEYIDYTDRWAAFHKWTPRDGTSTRDADNQCCSQTYLDRFVMTGDSAMMRPTMENIRGQMAETKLGYWTWIDAIQMAMPVYAQMYKITGDKAYIDHAMDMYHWSRNECGGGLFNEADGLWWRDADYVPPYKEKDGKQCYWSRGNGWVLAALVRTMDQMKPRGKVYKELKKDFTAMCDALAKCQREDGFWNVSLVSPATYGGKETSGTALFLYGISWGLRKGYLKESQFRPVADKAWKAIATEALHRDGFLGYVQGTGKDPSAGQPVTYDKVSDFEDFGVGCFLLGATEYYKLLGDD</sequence>
<dbReference type="Pfam" id="PF07470">
    <property type="entry name" value="Glyco_hydro_88"/>
    <property type="match status" value="1"/>
</dbReference>
<keyword evidence="2" id="KW-0732">Signal</keyword>
<dbReference type="InterPro" id="IPR052043">
    <property type="entry name" value="PolySaccharide_Degr_Enz"/>
</dbReference>
<dbReference type="GO" id="GO:0005975">
    <property type="term" value="P:carbohydrate metabolic process"/>
    <property type="evidence" value="ECO:0007669"/>
    <property type="project" value="InterPro"/>
</dbReference>
<proteinExistence type="predicted"/>
<dbReference type="PANTHER" id="PTHR33886">
    <property type="entry name" value="UNSATURATED RHAMNOGALACTURONAN HYDROLASE (EUROFUNG)"/>
    <property type="match status" value="1"/>
</dbReference>
<name>A0A938WM47_9BACT</name>
<dbReference type="AlphaFoldDB" id="A0A938WM47"/>
<comment type="caution">
    <text evidence="3">The sequence shown here is derived from an EMBL/GenBank/DDBJ whole genome shotgun (WGS) entry which is preliminary data.</text>
</comment>
<reference evidence="3 4" key="1">
    <citation type="journal article" date="2021" name="Sci. Rep.">
        <title>The distribution of antibiotic resistance genes in chicken gut microbiota commensals.</title>
        <authorList>
            <person name="Juricova H."/>
            <person name="Matiasovicova J."/>
            <person name="Kubasova T."/>
            <person name="Cejkova D."/>
            <person name="Rychlik I."/>
        </authorList>
    </citation>
    <scope>NUCLEOTIDE SEQUENCE [LARGE SCALE GENOMIC DNA]</scope>
    <source>
        <strain evidence="3 4">An819</strain>
    </source>
</reference>
<dbReference type="GO" id="GO:0016787">
    <property type="term" value="F:hydrolase activity"/>
    <property type="evidence" value="ECO:0007669"/>
    <property type="project" value="UniProtKB-KW"/>
</dbReference>
<dbReference type="InterPro" id="IPR008928">
    <property type="entry name" value="6-hairpin_glycosidase_sf"/>
</dbReference>
<dbReference type="RefSeq" id="WP_205108843.1">
    <property type="nucleotide sequence ID" value="NZ_JACJJL010000007.1"/>
</dbReference>
<dbReference type="Gene3D" id="1.50.10.10">
    <property type="match status" value="1"/>
</dbReference>
<dbReference type="InterPro" id="IPR010905">
    <property type="entry name" value="Glyco_hydro_88"/>
</dbReference>
<evidence type="ECO:0000256" key="1">
    <source>
        <dbReference type="ARBA" id="ARBA00022801"/>
    </source>
</evidence>
<dbReference type="InterPro" id="IPR012341">
    <property type="entry name" value="6hp_glycosidase-like_sf"/>
</dbReference>